<dbReference type="Proteomes" id="UP000492821">
    <property type="component" value="Unassembled WGS sequence"/>
</dbReference>
<dbReference type="WBParaSite" id="Pan_g3734.t1">
    <property type="protein sequence ID" value="Pan_g3734.t1"/>
    <property type="gene ID" value="Pan_g3734"/>
</dbReference>
<keyword evidence="2" id="KW-0472">Membrane</keyword>
<protein>
    <submittedName>
        <fullName evidence="4">Peptidase A1 domain-containing protein</fullName>
    </submittedName>
</protein>
<evidence type="ECO:0000256" key="2">
    <source>
        <dbReference type="SAM" id="Phobius"/>
    </source>
</evidence>
<name>A0A7E4VWU8_PANRE</name>
<keyword evidence="3" id="KW-1185">Reference proteome</keyword>
<proteinExistence type="predicted"/>
<feature type="region of interest" description="Disordered" evidence="1">
    <location>
        <begin position="337"/>
        <end position="365"/>
    </location>
</feature>
<evidence type="ECO:0000313" key="3">
    <source>
        <dbReference type="Proteomes" id="UP000492821"/>
    </source>
</evidence>
<keyword evidence="2" id="KW-0812">Transmembrane</keyword>
<keyword evidence="2" id="KW-1133">Transmembrane helix</keyword>
<accession>A0A7E4VWU8</accession>
<feature type="compositionally biased region" description="Basic and acidic residues" evidence="1">
    <location>
        <begin position="401"/>
        <end position="422"/>
    </location>
</feature>
<feature type="region of interest" description="Disordered" evidence="1">
    <location>
        <begin position="393"/>
        <end position="471"/>
    </location>
</feature>
<feature type="compositionally biased region" description="Polar residues" evidence="1">
    <location>
        <begin position="337"/>
        <end position="350"/>
    </location>
</feature>
<reference evidence="3" key="1">
    <citation type="journal article" date="2013" name="Genetics">
        <title>The draft genome and transcriptome of Panagrellus redivivus are shaped by the harsh demands of a free-living lifestyle.</title>
        <authorList>
            <person name="Srinivasan J."/>
            <person name="Dillman A.R."/>
            <person name="Macchietto M.G."/>
            <person name="Heikkinen L."/>
            <person name="Lakso M."/>
            <person name="Fracchia K.M."/>
            <person name="Antoshechkin I."/>
            <person name="Mortazavi A."/>
            <person name="Wong G."/>
            <person name="Sternberg P.W."/>
        </authorList>
    </citation>
    <scope>NUCLEOTIDE SEQUENCE [LARGE SCALE GENOMIC DNA]</scope>
    <source>
        <strain evidence="3">MT8872</strain>
    </source>
</reference>
<dbReference type="AlphaFoldDB" id="A0A7E4VWU8"/>
<sequence length="471" mass="52160">MTNPCVNHGITTKRANSSSNTTSLLAEQKVHLAWGLSFHFLRRLTRPMFTVIAICLMVLLKSANSIETDGPTYLATFVPPGQPYVVVKQLSQIPTALTKDFGIDDDNHLIFEKKLGYYAIATDAATNRVEFKACVLADTEITPFILSFLLLPKNTASTVLSKAARRLLFKKSSLFGTYDNDGGPVVHYPNPYGNCISFGFSNQRFFYGSRGFVVRFDAGAIVTKPLIDTEFVQTVVFVEDIYEDITLTLVYGDLIFPSTALQNDFNTLKNTTEVPTTTEEEEEPTTTEAPKTQDASVYLFIPVAVLAFLILIGTLLIIYIIFVAKIAPRIVKKRNSIQQPSTSMPLSTSKPTRRAPRKMNAPKSDYVKPLEHVLSKSDKIVVKEVSAKVYTPVPRTYHPKTPIDAKPSPKDEGPSTKKHNEGDIDSVIATVSEKKSERKYTSGTTGTPSRDETEDDNQKAVELTPTPTNED</sequence>
<feature type="region of interest" description="Disordered" evidence="1">
    <location>
        <begin position="270"/>
        <end position="290"/>
    </location>
</feature>
<reference evidence="4" key="2">
    <citation type="submission" date="2020-10" db="UniProtKB">
        <authorList>
            <consortium name="WormBaseParasite"/>
        </authorList>
    </citation>
    <scope>IDENTIFICATION</scope>
</reference>
<feature type="transmembrane region" description="Helical" evidence="2">
    <location>
        <begin position="297"/>
        <end position="324"/>
    </location>
</feature>
<evidence type="ECO:0000256" key="1">
    <source>
        <dbReference type="SAM" id="MobiDB-lite"/>
    </source>
</evidence>
<organism evidence="3 4">
    <name type="scientific">Panagrellus redivivus</name>
    <name type="common">Microworm</name>
    <dbReference type="NCBI Taxonomy" id="6233"/>
    <lineage>
        <taxon>Eukaryota</taxon>
        <taxon>Metazoa</taxon>
        <taxon>Ecdysozoa</taxon>
        <taxon>Nematoda</taxon>
        <taxon>Chromadorea</taxon>
        <taxon>Rhabditida</taxon>
        <taxon>Tylenchina</taxon>
        <taxon>Panagrolaimomorpha</taxon>
        <taxon>Panagrolaimoidea</taxon>
        <taxon>Panagrolaimidae</taxon>
        <taxon>Panagrellus</taxon>
    </lineage>
</organism>
<evidence type="ECO:0000313" key="4">
    <source>
        <dbReference type="WBParaSite" id="Pan_g3734.t1"/>
    </source>
</evidence>